<comment type="similarity">
    <text evidence="1">Belongs to the vitamin-B12 dependent methionine synthase family.</text>
</comment>
<dbReference type="EMBL" id="CP028475">
    <property type="protein sequence ID" value="AVW90953.1"/>
    <property type="molecule type" value="Genomic_DNA"/>
</dbReference>
<keyword evidence="2 9" id="KW-0489">Methyltransferase</keyword>
<reference evidence="9 10" key="1">
    <citation type="submission" date="2018-03" db="EMBL/GenBank/DDBJ databases">
        <title>The Complete Genome of Celeribacter baekdonensis strain LH4, a Thiosulfate-Oxidizing Alphaproteobacterium Isolated from Gulf of Mexico Continental Slope Sediments.</title>
        <authorList>
            <person name="Flood B.E."/>
            <person name="Bailey J.V."/>
            <person name="Leprich D."/>
        </authorList>
    </citation>
    <scope>NUCLEOTIDE SEQUENCE [LARGE SCALE GENOMIC DNA]</scope>
    <source>
        <strain evidence="9 10">LH4</strain>
    </source>
</reference>
<dbReference type="Gene3D" id="3.20.20.20">
    <property type="entry name" value="Dihydropteroate synthase-like"/>
    <property type="match status" value="1"/>
</dbReference>
<dbReference type="OrthoDB" id="9803687at2"/>
<evidence type="ECO:0000256" key="6">
    <source>
        <dbReference type="ARBA" id="ARBA00023285"/>
    </source>
</evidence>
<dbReference type="GO" id="GO:0046653">
    <property type="term" value="P:tetrahydrofolate metabolic process"/>
    <property type="evidence" value="ECO:0007669"/>
    <property type="project" value="TreeGrafter"/>
</dbReference>
<evidence type="ECO:0000313" key="10">
    <source>
        <dbReference type="Proteomes" id="UP000241447"/>
    </source>
</evidence>
<dbReference type="GO" id="GO:0050667">
    <property type="term" value="P:homocysteine metabolic process"/>
    <property type="evidence" value="ECO:0007669"/>
    <property type="project" value="TreeGrafter"/>
</dbReference>
<dbReference type="InterPro" id="IPR050554">
    <property type="entry name" value="Met_Synthase/Corrinoid"/>
</dbReference>
<dbReference type="InterPro" id="IPR011005">
    <property type="entry name" value="Dihydropteroate_synth-like_sf"/>
</dbReference>
<keyword evidence="4 9" id="KW-0808">Transferase</keyword>
<dbReference type="GO" id="GO:0046872">
    <property type="term" value="F:metal ion binding"/>
    <property type="evidence" value="ECO:0007669"/>
    <property type="project" value="UniProtKB-KW"/>
</dbReference>
<evidence type="ECO:0000256" key="7">
    <source>
        <dbReference type="SAM" id="MobiDB-lite"/>
    </source>
</evidence>
<keyword evidence="6" id="KW-0170">Cobalt</keyword>
<accession>A0A2R4M1A6</accession>
<dbReference type="PANTHER" id="PTHR45833:SF1">
    <property type="entry name" value="METHIONINE SYNTHASE"/>
    <property type="match status" value="1"/>
</dbReference>
<evidence type="ECO:0000259" key="8">
    <source>
        <dbReference type="PROSITE" id="PS50972"/>
    </source>
</evidence>
<proteinExistence type="inferred from homology"/>
<name>A0A2R4M1A6_9RHOB</name>
<dbReference type="GO" id="GO:0032259">
    <property type="term" value="P:methylation"/>
    <property type="evidence" value="ECO:0007669"/>
    <property type="project" value="UniProtKB-KW"/>
</dbReference>
<dbReference type="AlphaFoldDB" id="A0A2R4M1A6"/>
<dbReference type="Proteomes" id="UP000241447">
    <property type="component" value="Chromosome"/>
</dbReference>
<keyword evidence="3" id="KW-0846">Cobalamin</keyword>
<keyword evidence="5" id="KW-0479">Metal-binding</keyword>
<evidence type="ECO:0000256" key="5">
    <source>
        <dbReference type="ARBA" id="ARBA00022723"/>
    </source>
</evidence>
<dbReference type="NCBIfam" id="NF005719">
    <property type="entry name" value="PRK07535.1"/>
    <property type="match status" value="1"/>
</dbReference>
<evidence type="ECO:0000256" key="2">
    <source>
        <dbReference type="ARBA" id="ARBA00022603"/>
    </source>
</evidence>
<evidence type="ECO:0000256" key="1">
    <source>
        <dbReference type="ARBA" id="ARBA00010398"/>
    </source>
</evidence>
<dbReference type="GO" id="GO:0005829">
    <property type="term" value="C:cytosol"/>
    <property type="evidence" value="ECO:0007669"/>
    <property type="project" value="TreeGrafter"/>
</dbReference>
<dbReference type="KEGG" id="cbak:DA792_07540"/>
<dbReference type="InterPro" id="IPR000489">
    <property type="entry name" value="Pterin-binding_dom"/>
</dbReference>
<dbReference type="SUPFAM" id="SSF51717">
    <property type="entry name" value="Dihydropteroate synthetase-like"/>
    <property type="match status" value="1"/>
</dbReference>
<dbReference type="Pfam" id="PF00809">
    <property type="entry name" value="Pterin_bind"/>
    <property type="match status" value="1"/>
</dbReference>
<evidence type="ECO:0000313" key="9">
    <source>
        <dbReference type="EMBL" id="AVW90953.1"/>
    </source>
</evidence>
<evidence type="ECO:0000256" key="3">
    <source>
        <dbReference type="ARBA" id="ARBA00022628"/>
    </source>
</evidence>
<gene>
    <name evidence="9" type="ORF">DA792_07540</name>
</gene>
<protein>
    <submittedName>
        <fullName evidence="9">Methyltetrahydrofolate--corrinoid methyltransferase</fullName>
    </submittedName>
</protein>
<dbReference type="GO" id="GO:0008705">
    <property type="term" value="F:methionine synthase activity"/>
    <property type="evidence" value="ECO:0007669"/>
    <property type="project" value="TreeGrafter"/>
</dbReference>
<feature type="region of interest" description="Disordered" evidence="7">
    <location>
        <begin position="307"/>
        <end position="328"/>
    </location>
</feature>
<feature type="domain" description="Pterin-binding" evidence="8">
    <location>
        <begin position="21"/>
        <end position="279"/>
    </location>
</feature>
<organism evidence="9 10">
    <name type="scientific">Celeribacter baekdonensis</name>
    <dbReference type="NCBI Taxonomy" id="875171"/>
    <lineage>
        <taxon>Bacteria</taxon>
        <taxon>Pseudomonadati</taxon>
        <taxon>Pseudomonadota</taxon>
        <taxon>Alphaproteobacteria</taxon>
        <taxon>Rhodobacterales</taxon>
        <taxon>Roseobacteraceae</taxon>
        <taxon>Celeribacter</taxon>
    </lineage>
</organism>
<dbReference type="PROSITE" id="PS50972">
    <property type="entry name" value="PTERIN_BINDING"/>
    <property type="match status" value="1"/>
</dbReference>
<evidence type="ECO:0000256" key="4">
    <source>
        <dbReference type="ARBA" id="ARBA00022679"/>
    </source>
</evidence>
<dbReference type="PANTHER" id="PTHR45833">
    <property type="entry name" value="METHIONINE SYNTHASE"/>
    <property type="match status" value="1"/>
</dbReference>
<sequence length="328" mass="35197">MTRTVIESKTKTVVIGFDEPFCVIGERINPTGRKKLAAELELGDFSTVERDALEQVACGASILDINSGAVFSNKMAEDPRYADNNFVEPPLMRELVARIQAIVDVPLCIDSSVPDALEAGLEAAEGRPLLNSVTGEEERMERVLPLVKKYNVPVVAIANDDTGISEDPDVRFEVAKRIVQRAADYGIPAHDIVVDPLVMPIGAMRTAGQQVFTLVRRLRDELGVNTTCGASNVSFGLPHRHGINAAFLPMAIGAGMTSAIMNPVRVQEMEAIRAANLLMNHDPDGTQWISFSRIMDAVAEGASFAEAATASASAGSGGGRRGGGRRRR</sequence>
<dbReference type="GO" id="GO:0031419">
    <property type="term" value="F:cobalamin binding"/>
    <property type="evidence" value="ECO:0007669"/>
    <property type="project" value="UniProtKB-KW"/>
</dbReference>
<dbReference type="RefSeq" id="WP_107719411.1">
    <property type="nucleotide sequence ID" value="NZ_CAXBOP010000002.1"/>
</dbReference>